<gene>
    <name evidence="2" type="ORF">JVT61DRAFT_7637</name>
</gene>
<feature type="region of interest" description="Disordered" evidence="1">
    <location>
        <begin position="1"/>
        <end position="37"/>
    </location>
</feature>
<proteinExistence type="predicted"/>
<name>A0A8I2YI24_9AGAM</name>
<sequence length="215" mass="23571">MTRSFTSAQTHTLTNLHNSQSTEIPHSYNPKIGFRPRTAVPRSAPLHIRAHSASTSSTSKLSSAWRHTSSATSQTSASKGKLSLTQMQADHEDRMDALSDSATEQDIQIALLKNEHKTENVRDRVEAEKINQRMRESKRIDTELLQAEAKVIALKVQLAQLNARLGGLDPSVSPGALVPHTTLSSSSGFSADQLSAVFDDGRRTRDSESVISWVQ</sequence>
<protein>
    <submittedName>
        <fullName evidence="2">Uncharacterized protein</fullName>
    </submittedName>
</protein>
<organism evidence="2 3">
    <name type="scientific">Boletus reticuloceps</name>
    <dbReference type="NCBI Taxonomy" id="495285"/>
    <lineage>
        <taxon>Eukaryota</taxon>
        <taxon>Fungi</taxon>
        <taxon>Dikarya</taxon>
        <taxon>Basidiomycota</taxon>
        <taxon>Agaricomycotina</taxon>
        <taxon>Agaricomycetes</taxon>
        <taxon>Agaricomycetidae</taxon>
        <taxon>Boletales</taxon>
        <taxon>Boletineae</taxon>
        <taxon>Boletaceae</taxon>
        <taxon>Boletoideae</taxon>
        <taxon>Boletus</taxon>
    </lineage>
</organism>
<feature type="compositionally biased region" description="Polar residues" evidence="1">
    <location>
        <begin position="1"/>
        <end position="24"/>
    </location>
</feature>
<keyword evidence="3" id="KW-1185">Reference proteome</keyword>
<feature type="compositionally biased region" description="Low complexity" evidence="1">
    <location>
        <begin position="52"/>
        <end position="78"/>
    </location>
</feature>
<evidence type="ECO:0000313" key="3">
    <source>
        <dbReference type="Proteomes" id="UP000683000"/>
    </source>
</evidence>
<dbReference type="Proteomes" id="UP000683000">
    <property type="component" value="Unassembled WGS sequence"/>
</dbReference>
<feature type="region of interest" description="Disordered" evidence="1">
    <location>
        <begin position="49"/>
        <end position="82"/>
    </location>
</feature>
<comment type="caution">
    <text evidence="2">The sequence shown here is derived from an EMBL/GenBank/DDBJ whole genome shotgun (WGS) entry which is preliminary data.</text>
</comment>
<evidence type="ECO:0000256" key="1">
    <source>
        <dbReference type="SAM" id="MobiDB-lite"/>
    </source>
</evidence>
<dbReference type="AlphaFoldDB" id="A0A8I2YI24"/>
<evidence type="ECO:0000313" key="2">
    <source>
        <dbReference type="EMBL" id="KAG6372529.1"/>
    </source>
</evidence>
<dbReference type="EMBL" id="JAGFBS010000027">
    <property type="protein sequence ID" value="KAG6372529.1"/>
    <property type="molecule type" value="Genomic_DNA"/>
</dbReference>
<dbReference type="OrthoDB" id="2693027at2759"/>
<accession>A0A8I2YI24</accession>
<reference evidence="2" key="1">
    <citation type="submission" date="2021-03" db="EMBL/GenBank/DDBJ databases">
        <title>Evolutionary innovations through gain and loss of genes in the ectomycorrhizal Boletales.</title>
        <authorList>
            <person name="Wu G."/>
            <person name="Miyauchi S."/>
            <person name="Morin E."/>
            <person name="Yang Z.-L."/>
            <person name="Xu J."/>
            <person name="Martin F.M."/>
        </authorList>
    </citation>
    <scope>NUCLEOTIDE SEQUENCE</scope>
    <source>
        <strain evidence="2">BR01</strain>
    </source>
</reference>